<feature type="compositionally biased region" description="Acidic residues" evidence="1">
    <location>
        <begin position="20"/>
        <end position="30"/>
    </location>
</feature>
<dbReference type="AlphaFoldDB" id="A0ABD2KHT3"/>
<feature type="region of interest" description="Disordered" evidence="1">
    <location>
        <begin position="707"/>
        <end position="727"/>
    </location>
</feature>
<feature type="compositionally biased region" description="Low complexity" evidence="1">
    <location>
        <begin position="842"/>
        <end position="900"/>
    </location>
</feature>
<feature type="compositionally biased region" description="Polar residues" evidence="1">
    <location>
        <begin position="1"/>
        <end position="11"/>
    </location>
</feature>
<gene>
    <name evidence="2" type="ORF">niasHS_001229</name>
</gene>
<reference evidence="2 3" key="1">
    <citation type="submission" date="2024-10" db="EMBL/GenBank/DDBJ databases">
        <authorList>
            <person name="Kim D."/>
        </authorList>
    </citation>
    <scope>NUCLEOTIDE SEQUENCE [LARGE SCALE GENOMIC DNA]</scope>
    <source>
        <strain evidence="2">Taebaek</strain>
    </source>
</reference>
<organism evidence="2 3">
    <name type="scientific">Heterodera schachtii</name>
    <name type="common">Sugarbeet cyst nematode worm</name>
    <name type="synonym">Tylenchus schachtii</name>
    <dbReference type="NCBI Taxonomy" id="97005"/>
    <lineage>
        <taxon>Eukaryota</taxon>
        <taxon>Metazoa</taxon>
        <taxon>Ecdysozoa</taxon>
        <taxon>Nematoda</taxon>
        <taxon>Chromadorea</taxon>
        <taxon>Rhabditida</taxon>
        <taxon>Tylenchina</taxon>
        <taxon>Tylenchomorpha</taxon>
        <taxon>Tylenchoidea</taxon>
        <taxon>Heteroderidae</taxon>
        <taxon>Heteroderinae</taxon>
        <taxon>Heterodera</taxon>
    </lineage>
</organism>
<keyword evidence="3" id="KW-1185">Reference proteome</keyword>
<evidence type="ECO:0000313" key="3">
    <source>
        <dbReference type="Proteomes" id="UP001620645"/>
    </source>
</evidence>
<dbReference type="Proteomes" id="UP001620645">
    <property type="component" value="Unassembled WGS sequence"/>
</dbReference>
<sequence>MMNKNNQINSHNQQVNQNDNSDEEEDEQEEPAGHAGQYDKLAPLPTDSTGLTPQQMQQQQQHQQMMLNQYGSGNSGMMTPQQQMMLNQPGSGNFNMMTPQQQMLLNQQMMLNQHGSGNYGMMTPQQQMLLNQQMMLNQHGSGNYGMVPPHPHNMGAMGTGMMNVGSTSFSNFQQPNMTLRQLSRMSTGSSSSKKTKKSKERQMPCIPKYKKIFEFRYEEGEFVPYPTSELQIELNLFPYIMEASIMQDLAREWVLVKARNDFKSFQKFVVIHDNSKVELKYAEILEANKNFNNEFDDGDKWANHISNKQRNSWPEDVVSVHQVKTQKAKGTFTGKFKQIMNVEASAPPKKLYMQQLISFSVLGRAMLLYVSLHNATFGMKKTDFNDLNEIVVVLSSPERDAIKNIHKKHKEFKKNETKGLCTDLVDEEKSISDNTYYSNLIVSLCENDREEIFLNGINQEDKGKDYFVEMKKDSEVLIQFFENIRDKKLTTFMGSSNRIRFISLLTKANYERLRYVLSSINDGNPIVKLDEAALLTKKEEDKELLSLVRMIIIDAFYGRPFMMALLLHDKLQNLYVASKGNEKIDLYDAFNDASRIFLLRGPIDLVDIVDAYSQKAALRFYQKKTTTKNPQLIDDVNKKLTGLTLLKKHLDVIIENFQRIKKQDESNVVEKYKEMIEWLTKKQSNGKIITTEMKIYDRAQNSSVVAKSKIAQADDEEEEDEEQDEEEKEALKLKRAILKEDDKGDILIGTMQEIVDDEKAELAQKFLQLQLQQQQYQHYPQQGYQNYPQQGYQNYPQQGMMPPQQFQQNLQQGMMPPQQFQQHPQQGMMPPQQFQQNLQQGMMPPQQFQQHPQQGMMPPQQFQQHPQQGMMPPQQFQQHPQQGMMPPQQFQQQQQQQPSPQGMPPNFGASPSQGMNP</sequence>
<dbReference type="PANTHER" id="PTHR23030:SF42">
    <property type="entry name" value="CHROMOSOME UNDETERMINED SCAFFOLD_90, WHOLE GENOME SHOTGUN SEQUENCE"/>
    <property type="match status" value="1"/>
</dbReference>
<dbReference type="EMBL" id="JBICCN010000024">
    <property type="protein sequence ID" value="KAL3102487.1"/>
    <property type="molecule type" value="Genomic_DNA"/>
</dbReference>
<feature type="region of interest" description="Disordered" evidence="1">
    <location>
        <begin position="842"/>
        <end position="917"/>
    </location>
</feature>
<comment type="caution">
    <text evidence="2">The sequence shown here is derived from an EMBL/GenBank/DDBJ whole genome shotgun (WGS) entry which is preliminary data.</text>
</comment>
<dbReference type="PANTHER" id="PTHR23030">
    <property type="entry name" value="PCD6 INTERACTING PROTEIN-RELATED"/>
    <property type="match status" value="1"/>
</dbReference>
<accession>A0ABD2KHT3</accession>
<protein>
    <submittedName>
        <fullName evidence="2">Uncharacterized protein</fullName>
    </submittedName>
</protein>
<evidence type="ECO:0000313" key="2">
    <source>
        <dbReference type="EMBL" id="KAL3102487.1"/>
    </source>
</evidence>
<feature type="compositionally biased region" description="Low complexity" evidence="1">
    <location>
        <begin position="54"/>
        <end position="64"/>
    </location>
</feature>
<feature type="region of interest" description="Disordered" evidence="1">
    <location>
        <begin position="179"/>
        <end position="201"/>
    </location>
</feature>
<name>A0ABD2KHT3_HETSC</name>
<feature type="compositionally biased region" description="Acidic residues" evidence="1">
    <location>
        <begin position="713"/>
        <end position="727"/>
    </location>
</feature>
<evidence type="ECO:0000256" key="1">
    <source>
        <dbReference type="SAM" id="MobiDB-lite"/>
    </source>
</evidence>
<proteinExistence type="predicted"/>
<dbReference type="SUPFAM" id="SSF47874">
    <property type="entry name" value="Annexin"/>
    <property type="match status" value="1"/>
</dbReference>
<feature type="region of interest" description="Disordered" evidence="1">
    <location>
        <begin position="1"/>
        <end position="64"/>
    </location>
</feature>
<dbReference type="InterPro" id="IPR037104">
    <property type="entry name" value="Annexin_sf"/>
</dbReference>